<keyword evidence="5 8" id="KW-0521">NADP</keyword>
<dbReference type="PRINTS" id="PR00070">
    <property type="entry name" value="DHFR"/>
</dbReference>
<dbReference type="PANTHER" id="PTHR48069:SF3">
    <property type="entry name" value="DIHYDROFOLATE REDUCTASE"/>
    <property type="match status" value="1"/>
</dbReference>
<evidence type="ECO:0000256" key="1">
    <source>
        <dbReference type="ARBA" id="ARBA00004903"/>
    </source>
</evidence>
<dbReference type="Pfam" id="PF00186">
    <property type="entry name" value="DHFR_1"/>
    <property type="match status" value="1"/>
</dbReference>
<evidence type="ECO:0000256" key="5">
    <source>
        <dbReference type="ARBA" id="ARBA00022857"/>
    </source>
</evidence>
<evidence type="ECO:0000256" key="9">
    <source>
        <dbReference type="RuleBase" id="RU004474"/>
    </source>
</evidence>
<comment type="caution">
    <text evidence="11">The sequence shown here is derived from an EMBL/GenBank/DDBJ whole genome shotgun (WGS) entry which is preliminary data.</text>
</comment>
<dbReference type="CDD" id="cd00209">
    <property type="entry name" value="DHFR"/>
    <property type="match status" value="1"/>
</dbReference>
<evidence type="ECO:0000256" key="6">
    <source>
        <dbReference type="ARBA" id="ARBA00023002"/>
    </source>
</evidence>
<dbReference type="GO" id="GO:0004146">
    <property type="term" value="F:dihydrofolate reductase activity"/>
    <property type="evidence" value="ECO:0007669"/>
    <property type="project" value="UniProtKB-EC"/>
</dbReference>
<dbReference type="InterPro" id="IPR001796">
    <property type="entry name" value="DHFR_dom"/>
</dbReference>
<evidence type="ECO:0000256" key="3">
    <source>
        <dbReference type="ARBA" id="ARBA00012856"/>
    </source>
</evidence>
<dbReference type="SUPFAM" id="SSF53597">
    <property type="entry name" value="Dihydrofolate reductase-like"/>
    <property type="match status" value="1"/>
</dbReference>
<dbReference type="InterPro" id="IPR024072">
    <property type="entry name" value="DHFR-like_dom_sf"/>
</dbReference>
<accession>A0ABU2WDU9</accession>
<keyword evidence="6 8" id="KW-0560">Oxidoreductase</keyword>
<dbReference type="InterPro" id="IPR012259">
    <property type="entry name" value="DHFR"/>
</dbReference>
<organism evidence="11 12">
    <name type="scientific">Banduia mediterranea</name>
    <dbReference type="NCBI Taxonomy" id="3075609"/>
    <lineage>
        <taxon>Bacteria</taxon>
        <taxon>Pseudomonadati</taxon>
        <taxon>Pseudomonadota</taxon>
        <taxon>Gammaproteobacteria</taxon>
        <taxon>Nevskiales</taxon>
        <taxon>Algiphilaceae</taxon>
        <taxon>Banduia</taxon>
    </lineage>
</organism>
<dbReference type="RefSeq" id="WP_311363448.1">
    <property type="nucleotide sequence ID" value="NZ_JAVRIC010000002.1"/>
</dbReference>
<comment type="similarity">
    <text evidence="2 8 9">Belongs to the dihydrofolate reductase family.</text>
</comment>
<evidence type="ECO:0000259" key="10">
    <source>
        <dbReference type="PROSITE" id="PS51330"/>
    </source>
</evidence>
<dbReference type="EMBL" id="JAVRIC010000002">
    <property type="protein sequence ID" value="MDT0496054.1"/>
    <property type="molecule type" value="Genomic_DNA"/>
</dbReference>
<dbReference type="PROSITE" id="PS51330">
    <property type="entry name" value="DHFR_2"/>
    <property type="match status" value="1"/>
</dbReference>
<comment type="catalytic activity">
    <reaction evidence="8">
        <text>(6S)-5,6,7,8-tetrahydrofolate + NADP(+) = 7,8-dihydrofolate + NADPH + H(+)</text>
        <dbReference type="Rhea" id="RHEA:15009"/>
        <dbReference type="ChEBI" id="CHEBI:15378"/>
        <dbReference type="ChEBI" id="CHEBI:57451"/>
        <dbReference type="ChEBI" id="CHEBI:57453"/>
        <dbReference type="ChEBI" id="CHEBI:57783"/>
        <dbReference type="ChEBI" id="CHEBI:58349"/>
        <dbReference type="EC" id="1.5.1.3"/>
    </reaction>
</comment>
<comment type="function">
    <text evidence="7 8">Key enzyme in folate metabolism. Catalyzes an essential reaction for de novo glycine and purine synthesis, and for DNA precursor synthesis.</text>
</comment>
<reference evidence="11 12" key="1">
    <citation type="submission" date="2023-09" db="EMBL/GenBank/DDBJ databases">
        <authorList>
            <person name="Rey-Velasco X."/>
        </authorList>
    </citation>
    <scope>NUCLEOTIDE SEQUENCE [LARGE SCALE GENOMIC DNA]</scope>
    <source>
        <strain evidence="11 12">W345</strain>
    </source>
</reference>
<keyword evidence="4 8" id="KW-0554">One-carbon metabolism</keyword>
<evidence type="ECO:0000256" key="4">
    <source>
        <dbReference type="ARBA" id="ARBA00022563"/>
    </source>
</evidence>
<feature type="domain" description="DHFR" evidence="10">
    <location>
        <begin position="10"/>
        <end position="167"/>
    </location>
</feature>
<evidence type="ECO:0000256" key="8">
    <source>
        <dbReference type="PIRNR" id="PIRNR000194"/>
    </source>
</evidence>
<name>A0ABU2WDU9_9GAMM</name>
<dbReference type="Gene3D" id="3.40.430.10">
    <property type="entry name" value="Dihydrofolate Reductase, subunit A"/>
    <property type="match status" value="1"/>
</dbReference>
<evidence type="ECO:0000256" key="7">
    <source>
        <dbReference type="ARBA" id="ARBA00025067"/>
    </source>
</evidence>
<dbReference type="InterPro" id="IPR017925">
    <property type="entry name" value="DHFR_CS"/>
</dbReference>
<dbReference type="EC" id="1.5.1.3" evidence="3 8"/>
<dbReference type="PIRSF" id="PIRSF000194">
    <property type="entry name" value="DHFR"/>
    <property type="match status" value="1"/>
</dbReference>
<dbReference type="PANTHER" id="PTHR48069">
    <property type="entry name" value="DIHYDROFOLATE REDUCTASE"/>
    <property type="match status" value="1"/>
</dbReference>
<comment type="pathway">
    <text evidence="1 8">Cofactor biosynthesis; tetrahydrofolate biosynthesis; 5,6,7,8-tetrahydrofolate from 7,8-dihydrofolate: step 1/1.</text>
</comment>
<evidence type="ECO:0000256" key="2">
    <source>
        <dbReference type="ARBA" id="ARBA00009539"/>
    </source>
</evidence>
<dbReference type="Proteomes" id="UP001254608">
    <property type="component" value="Unassembled WGS sequence"/>
</dbReference>
<evidence type="ECO:0000313" key="12">
    <source>
        <dbReference type="Proteomes" id="UP001254608"/>
    </source>
</evidence>
<protein>
    <recommendedName>
        <fullName evidence="3 8">Dihydrofolate reductase</fullName>
        <ecNumber evidence="3 8">1.5.1.3</ecNumber>
    </recommendedName>
</protein>
<keyword evidence="12" id="KW-1185">Reference proteome</keyword>
<gene>
    <name evidence="11" type="ORF">RM530_01560</name>
</gene>
<proteinExistence type="inferred from homology"/>
<evidence type="ECO:0000313" key="11">
    <source>
        <dbReference type="EMBL" id="MDT0496054.1"/>
    </source>
</evidence>
<sequence length="168" mass="19361">MTNERREAASLNLIAAMDRHRVIGRDGDLPWRLPNDLKHFKRLTEGRIVLMGRKTWVSLGRPLPNRDNWVLTRDPAYVAEGARVFNRLDDTLAALDGREAMVIGGAQIYRQTLPFARRLYLTEVDAEVEGDTRFPEFDSGQWRELDRQTHPADAHHDHGYSFVELARV</sequence>
<dbReference type="PROSITE" id="PS00075">
    <property type="entry name" value="DHFR_1"/>
    <property type="match status" value="1"/>
</dbReference>